<protein>
    <recommendedName>
        <fullName evidence="4">Nitrite/sulphite reductase 4Fe-4S domain-containing protein</fullName>
    </recommendedName>
</protein>
<evidence type="ECO:0000256" key="2">
    <source>
        <dbReference type="ARBA" id="ARBA00023004"/>
    </source>
</evidence>
<keyword evidence="3" id="KW-0411">Iron-sulfur</keyword>
<dbReference type="GO" id="GO:0051536">
    <property type="term" value="F:iron-sulfur cluster binding"/>
    <property type="evidence" value="ECO:0007669"/>
    <property type="project" value="UniProtKB-KW"/>
</dbReference>
<dbReference type="InterPro" id="IPR006067">
    <property type="entry name" value="NO2/SO3_Rdtase_4Fe4S_dom"/>
</dbReference>
<feature type="domain" description="Nitrite/sulphite reductase 4Fe-4S" evidence="4">
    <location>
        <begin position="8"/>
        <end position="50"/>
    </location>
</feature>
<dbReference type="EMBL" id="BARU01013457">
    <property type="protein sequence ID" value="GAH37039.1"/>
    <property type="molecule type" value="Genomic_DNA"/>
</dbReference>
<dbReference type="Gene3D" id="3.30.413.10">
    <property type="entry name" value="Sulfite Reductase Hemoprotein, domain 1"/>
    <property type="match status" value="1"/>
</dbReference>
<accession>X1G675</accession>
<evidence type="ECO:0000256" key="3">
    <source>
        <dbReference type="ARBA" id="ARBA00023014"/>
    </source>
</evidence>
<keyword evidence="1" id="KW-0479">Metal-binding</keyword>
<sequence length="53" mass="6125">SRELVRDLSEEQALELIDKIIEYYKANAKPRQRLGALIEKMGFEQFKSAVLGE</sequence>
<name>X1G675_9ZZZZ</name>
<gene>
    <name evidence="5" type="ORF">S03H2_24287</name>
</gene>
<dbReference type="InterPro" id="IPR045854">
    <property type="entry name" value="NO2/SO3_Rdtase_4Fe4S_sf"/>
</dbReference>
<feature type="non-terminal residue" evidence="5">
    <location>
        <position position="1"/>
    </location>
</feature>
<dbReference type="GO" id="GO:0016491">
    <property type="term" value="F:oxidoreductase activity"/>
    <property type="evidence" value="ECO:0007669"/>
    <property type="project" value="InterPro"/>
</dbReference>
<evidence type="ECO:0000313" key="5">
    <source>
        <dbReference type="EMBL" id="GAH37039.1"/>
    </source>
</evidence>
<evidence type="ECO:0000259" key="4">
    <source>
        <dbReference type="Pfam" id="PF01077"/>
    </source>
</evidence>
<dbReference type="GO" id="GO:0020037">
    <property type="term" value="F:heme binding"/>
    <property type="evidence" value="ECO:0007669"/>
    <property type="project" value="InterPro"/>
</dbReference>
<dbReference type="SUPFAM" id="SSF56014">
    <property type="entry name" value="Nitrite and sulphite reductase 4Fe-4S domain-like"/>
    <property type="match status" value="1"/>
</dbReference>
<reference evidence="5" key="1">
    <citation type="journal article" date="2014" name="Front. Microbiol.">
        <title>High frequency of phylogenetically diverse reductive dehalogenase-homologous genes in deep subseafloor sedimentary metagenomes.</title>
        <authorList>
            <person name="Kawai M."/>
            <person name="Futagami T."/>
            <person name="Toyoda A."/>
            <person name="Takaki Y."/>
            <person name="Nishi S."/>
            <person name="Hori S."/>
            <person name="Arai W."/>
            <person name="Tsubouchi T."/>
            <person name="Morono Y."/>
            <person name="Uchiyama I."/>
            <person name="Ito T."/>
            <person name="Fujiyama A."/>
            <person name="Inagaki F."/>
            <person name="Takami H."/>
        </authorList>
    </citation>
    <scope>NUCLEOTIDE SEQUENCE</scope>
    <source>
        <strain evidence="5">Expedition CK06-06</strain>
    </source>
</reference>
<organism evidence="5">
    <name type="scientific">marine sediment metagenome</name>
    <dbReference type="NCBI Taxonomy" id="412755"/>
    <lineage>
        <taxon>unclassified sequences</taxon>
        <taxon>metagenomes</taxon>
        <taxon>ecological metagenomes</taxon>
    </lineage>
</organism>
<evidence type="ECO:0000256" key="1">
    <source>
        <dbReference type="ARBA" id="ARBA00022723"/>
    </source>
</evidence>
<keyword evidence="2" id="KW-0408">Iron</keyword>
<dbReference type="Pfam" id="PF01077">
    <property type="entry name" value="NIR_SIR"/>
    <property type="match status" value="1"/>
</dbReference>
<proteinExistence type="predicted"/>
<comment type="caution">
    <text evidence="5">The sequence shown here is derived from an EMBL/GenBank/DDBJ whole genome shotgun (WGS) entry which is preliminary data.</text>
</comment>
<dbReference type="AlphaFoldDB" id="X1G675"/>
<dbReference type="GO" id="GO:0046872">
    <property type="term" value="F:metal ion binding"/>
    <property type="evidence" value="ECO:0007669"/>
    <property type="project" value="UniProtKB-KW"/>
</dbReference>